<name>A0ABS6S410_9BACT</name>
<evidence type="ECO:0000313" key="2">
    <source>
        <dbReference type="EMBL" id="MBV6343104.1"/>
    </source>
</evidence>
<protein>
    <submittedName>
        <fullName evidence="2">VOC family protein</fullName>
    </submittedName>
</protein>
<gene>
    <name evidence="2" type="ORF">HWQ67_16100</name>
</gene>
<dbReference type="PANTHER" id="PTHR34109">
    <property type="entry name" value="BNAUNNG04460D PROTEIN-RELATED"/>
    <property type="match status" value="1"/>
</dbReference>
<proteinExistence type="predicted"/>
<sequence>MAKSIPEGFHSITPMLVFKDAGKAIEFYKRAFGAKERYVIPGPDGKGVMHAEISLGNSIIMMMNEIMNQPCKSAETAGGSPVSFYLYTENVDEAFRVAIDAGAEVQMPVQDMFWGDRIGDVQDPFGYTWTLATHIKDPTLEELQQGAQAFFSQATGK</sequence>
<feature type="domain" description="VOC" evidence="1">
    <location>
        <begin position="8"/>
        <end position="134"/>
    </location>
</feature>
<comment type="caution">
    <text evidence="2">The sequence shown here is derived from an EMBL/GenBank/DDBJ whole genome shotgun (WGS) entry which is preliminary data.</text>
</comment>
<dbReference type="InterPro" id="IPR029068">
    <property type="entry name" value="Glyas_Bleomycin-R_OHBP_Dase"/>
</dbReference>
<dbReference type="SUPFAM" id="SSF54593">
    <property type="entry name" value="Glyoxalase/Bleomycin resistance protein/Dihydroxybiphenyl dioxygenase"/>
    <property type="match status" value="1"/>
</dbReference>
<organism evidence="2 3">
    <name type="scientific">Candidatus Magnetobacterium casense</name>
    <dbReference type="NCBI Taxonomy" id="1455061"/>
    <lineage>
        <taxon>Bacteria</taxon>
        <taxon>Pseudomonadati</taxon>
        <taxon>Nitrospirota</taxon>
        <taxon>Thermodesulfovibrionia</taxon>
        <taxon>Thermodesulfovibrionales</taxon>
        <taxon>Candidatus Magnetobacteriaceae</taxon>
        <taxon>Candidatus Magnetobacterium</taxon>
    </lineage>
</organism>
<dbReference type="InterPro" id="IPR004360">
    <property type="entry name" value="Glyas_Fos-R_dOase_dom"/>
</dbReference>
<keyword evidence="3" id="KW-1185">Reference proteome</keyword>
<evidence type="ECO:0000259" key="1">
    <source>
        <dbReference type="PROSITE" id="PS51819"/>
    </source>
</evidence>
<dbReference type="PROSITE" id="PS51819">
    <property type="entry name" value="VOC"/>
    <property type="match status" value="1"/>
</dbReference>
<evidence type="ECO:0000313" key="3">
    <source>
        <dbReference type="Proteomes" id="UP001196980"/>
    </source>
</evidence>
<dbReference type="CDD" id="cd07246">
    <property type="entry name" value="VOC_like"/>
    <property type="match status" value="1"/>
</dbReference>
<dbReference type="Pfam" id="PF00903">
    <property type="entry name" value="Glyoxalase"/>
    <property type="match status" value="1"/>
</dbReference>
<dbReference type="Proteomes" id="UP001196980">
    <property type="component" value="Unassembled WGS sequence"/>
</dbReference>
<dbReference type="PANTHER" id="PTHR34109:SF1">
    <property type="entry name" value="VOC DOMAIN-CONTAINING PROTEIN"/>
    <property type="match status" value="1"/>
</dbReference>
<dbReference type="RefSeq" id="WP_218253709.1">
    <property type="nucleotide sequence ID" value="NZ_JABXWD010000445.1"/>
</dbReference>
<dbReference type="Gene3D" id="3.30.720.110">
    <property type="match status" value="1"/>
</dbReference>
<reference evidence="2 3" key="1">
    <citation type="journal article" date="2020" name="J Geophys Res Biogeosci">
        <title>Magnetotaxis as an Adaptation to Enable Bacterial Shuttling of Microbial Sulfur and Sulfur Cycling Across Aquatic Oxic#Anoxic Interfaces.</title>
        <authorList>
            <person name="Li J."/>
            <person name="Liu P."/>
            <person name="Wang J."/>
            <person name="Roberts A.P."/>
            <person name="Pan Y."/>
        </authorList>
    </citation>
    <scope>NUCLEOTIDE SEQUENCE [LARGE SCALE GENOMIC DNA]</scope>
    <source>
        <strain evidence="2 3">MYR-1_YQ</strain>
    </source>
</reference>
<dbReference type="EMBL" id="JABXWD010000445">
    <property type="protein sequence ID" value="MBV6343104.1"/>
    <property type="molecule type" value="Genomic_DNA"/>
</dbReference>
<dbReference type="InterPro" id="IPR037523">
    <property type="entry name" value="VOC_core"/>
</dbReference>
<accession>A0ABS6S410</accession>
<dbReference type="Gene3D" id="3.30.720.120">
    <property type="match status" value="1"/>
</dbReference>